<keyword evidence="3 7" id="KW-0813">Transport</keyword>
<feature type="transmembrane region" description="Helical" evidence="9">
    <location>
        <begin position="138"/>
        <end position="159"/>
    </location>
</feature>
<keyword evidence="4 9" id="KW-0812">Transmembrane</keyword>
<dbReference type="PANTHER" id="PTHR48020:SF12">
    <property type="entry name" value="PROTON MYO-INOSITOL COTRANSPORTER"/>
    <property type="match status" value="1"/>
</dbReference>
<feature type="transmembrane region" description="Helical" evidence="9">
    <location>
        <begin position="201"/>
        <end position="222"/>
    </location>
</feature>
<accession>A0A8S4NPG5</accession>
<dbReference type="NCBIfam" id="TIGR00879">
    <property type="entry name" value="SP"/>
    <property type="match status" value="1"/>
</dbReference>
<dbReference type="InterPro" id="IPR005829">
    <property type="entry name" value="Sugar_transporter_CS"/>
</dbReference>
<reference evidence="11" key="1">
    <citation type="submission" date="2022-03" db="EMBL/GenBank/DDBJ databases">
        <authorList>
            <person name="Martin C."/>
        </authorList>
    </citation>
    <scope>NUCLEOTIDE SEQUENCE</scope>
</reference>
<dbReference type="GO" id="GO:0016324">
    <property type="term" value="C:apical plasma membrane"/>
    <property type="evidence" value="ECO:0007669"/>
    <property type="project" value="TreeGrafter"/>
</dbReference>
<dbReference type="SUPFAM" id="SSF103473">
    <property type="entry name" value="MFS general substrate transporter"/>
    <property type="match status" value="1"/>
</dbReference>
<dbReference type="PANTHER" id="PTHR48020">
    <property type="entry name" value="PROTON MYO-INOSITOL COTRANSPORTER"/>
    <property type="match status" value="1"/>
</dbReference>
<dbReference type="InterPro" id="IPR003663">
    <property type="entry name" value="Sugar/inositol_transpt"/>
</dbReference>
<dbReference type="Gene3D" id="1.20.1250.20">
    <property type="entry name" value="MFS general substrate transporter like domains"/>
    <property type="match status" value="2"/>
</dbReference>
<dbReference type="Proteomes" id="UP000749559">
    <property type="component" value="Unassembled WGS sequence"/>
</dbReference>
<dbReference type="InterPro" id="IPR005828">
    <property type="entry name" value="MFS_sugar_transport-like"/>
</dbReference>
<feature type="domain" description="Major facilitator superfamily (MFS) profile" evidence="10">
    <location>
        <begin position="47"/>
        <end position="504"/>
    </location>
</feature>
<feature type="region of interest" description="Disordered" evidence="8">
    <location>
        <begin position="1"/>
        <end position="23"/>
    </location>
</feature>
<organism evidence="11 12">
    <name type="scientific">Owenia fusiformis</name>
    <name type="common">Polychaete worm</name>
    <dbReference type="NCBI Taxonomy" id="6347"/>
    <lineage>
        <taxon>Eukaryota</taxon>
        <taxon>Metazoa</taxon>
        <taxon>Spiralia</taxon>
        <taxon>Lophotrochozoa</taxon>
        <taxon>Annelida</taxon>
        <taxon>Polychaeta</taxon>
        <taxon>Sedentaria</taxon>
        <taxon>Canalipalpata</taxon>
        <taxon>Sabellida</taxon>
        <taxon>Oweniida</taxon>
        <taxon>Oweniidae</taxon>
        <taxon>Owenia</taxon>
    </lineage>
</organism>
<comment type="similarity">
    <text evidence="2 7">Belongs to the major facilitator superfamily. Sugar transporter (TC 2.A.1.1) family.</text>
</comment>
<protein>
    <recommendedName>
        <fullName evidence="10">Major facilitator superfamily (MFS) profile domain-containing protein</fullName>
    </recommendedName>
</protein>
<dbReference type="InterPro" id="IPR050814">
    <property type="entry name" value="Myo-inositol_Transporter"/>
</dbReference>
<evidence type="ECO:0000256" key="5">
    <source>
        <dbReference type="ARBA" id="ARBA00022989"/>
    </source>
</evidence>
<feature type="transmembrane region" description="Helical" evidence="9">
    <location>
        <begin position="113"/>
        <end position="132"/>
    </location>
</feature>
<dbReference type="InterPro" id="IPR036259">
    <property type="entry name" value="MFS_trans_sf"/>
</dbReference>
<keyword evidence="12" id="KW-1185">Reference proteome</keyword>
<evidence type="ECO:0000256" key="2">
    <source>
        <dbReference type="ARBA" id="ARBA00010992"/>
    </source>
</evidence>
<feature type="transmembrane region" description="Helical" evidence="9">
    <location>
        <begin position="290"/>
        <end position="312"/>
    </location>
</feature>
<feature type="transmembrane region" description="Helical" evidence="9">
    <location>
        <begin position="464"/>
        <end position="483"/>
    </location>
</feature>
<comment type="caution">
    <text evidence="11">The sequence shown here is derived from an EMBL/GenBank/DDBJ whole genome shotgun (WGS) entry which is preliminary data.</text>
</comment>
<evidence type="ECO:0000256" key="6">
    <source>
        <dbReference type="ARBA" id="ARBA00023136"/>
    </source>
</evidence>
<dbReference type="AlphaFoldDB" id="A0A8S4NPG5"/>
<gene>
    <name evidence="11" type="ORF">OFUS_LOCUS9196</name>
</gene>
<evidence type="ECO:0000256" key="8">
    <source>
        <dbReference type="SAM" id="MobiDB-lite"/>
    </source>
</evidence>
<evidence type="ECO:0000256" key="1">
    <source>
        <dbReference type="ARBA" id="ARBA00004141"/>
    </source>
</evidence>
<name>A0A8S4NPG5_OWEFU</name>
<dbReference type="EMBL" id="CAIIXF020000005">
    <property type="protein sequence ID" value="CAH1782787.1"/>
    <property type="molecule type" value="Genomic_DNA"/>
</dbReference>
<dbReference type="PROSITE" id="PS00216">
    <property type="entry name" value="SUGAR_TRANSPORT_1"/>
    <property type="match status" value="1"/>
</dbReference>
<feature type="transmembrane region" description="Helical" evidence="9">
    <location>
        <begin position="171"/>
        <end position="195"/>
    </location>
</feature>
<dbReference type="GO" id="GO:0005366">
    <property type="term" value="F:myo-inositol:proton symporter activity"/>
    <property type="evidence" value="ECO:0007669"/>
    <property type="project" value="TreeGrafter"/>
</dbReference>
<evidence type="ECO:0000256" key="7">
    <source>
        <dbReference type="RuleBase" id="RU003346"/>
    </source>
</evidence>
<dbReference type="PROSITE" id="PS50850">
    <property type="entry name" value="MFS"/>
    <property type="match status" value="1"/>
</dbReference>
<dbReference type="Pfam" id="PF00083">
    <property type="entry name" value="Sugar_tr"/>
    <property type="match status" value="2"/>
</dbReference>
<dbReference type="InterPro" id="IPR020846">
    <property type="entry name" value="MFS_dom"/>
</dbReference>
<keyword evidence="5 9" id="KW-1133">Transmembrane helix</keyword>
<sequence length="504" mass="55172">MERPKIQRSKSVNSQEDSDDEQLSINSQMKIDQIGSKVKTPNFVYLLTFFSALGGFLFGYDTGIISGAILLLREEFLLTSVWQELVVSVTIGSAAVFAVLGGYLNSSLGRKPIILISSVMFILGSVIMAAATDKYLLLTGRIVVGAGIGFTSTTVPMYVAEVSPASIRGRLVSSNVVLIAGGQFAANVVAGIFSFDKQNGWRYMLGLAGIPAAVQLVSFFFMPESPQWLISRGNEERARHILQRIRGTFEIDDEFDSIKGSVVDADKERQDRSHAPIIIQMLRTPSVRRALIVGCTLQAVQQFAGINTVMYYSATIIKMSGVRDDKVAIWLSSVTAAVNFIFTFIGLYLVEKIGRRHLTLGSLCGAVVSLIWLAMGFQMAAANSPKIDIVEKISSPCTQYSTCNSCMQSLDCGYCYIDQLDGPANGSCLPRGFENPLTASVGRCNHMSMKPNMSWAYDYCPTDYAWMCVLALALYLIFFAPGMGPMPWTINSEIYPLWARSTGV</sequence>
<dbReference type="OrthoDB" id="6339427at2759"/>
<evidence type="ECO:0000313" key="11">
    <source>
        <dbReference type="EMBL" id="CAH1782786.1"/>
    </source>
</evidence>
<dbReference type="EMBL" id="CAIIXF020000005">
    <property type="protein sequence ID" value="CAH1782786.1"/>
    <property type="molecule type" value="Genomic_DNA"/>
</dbReference>
<evidence type="ECO:0000313" key="12">
    <source>
        <dbReference type="Proteomes" id="UP000749559"/>
    </source>
</evidence>
<feature type="transmembrane region" description="Helical" evidence="9">
    <location>
        <begin position="43"/>
        <end position="73"/>
    </location>
</feature>
<dbReference type="PROSITE" id="PS00217">
    <property type="entry name" value="SUGAR_TRANSPORT_2"/>
    <property type="match status" value="1"/>
</dbReference>
<feature type="non-terminal residue" evidence="11">
    <location>
        <position position="1"/>
    </location>
</feature>
<comment type="subcellular location">
    <subcellularLocation>
        <location evidence="1">Membrane</location>
        <topology evidence="1">Multi-pass membrane protein</topology>
    </subcellularLocation>
</comment>
<dbReference type="PRINTS" id="PR00171">
    <property type="entry name" value="SUGRTRNSPORT"/>
</dbReference>
<evidence type="ECO:0000256" key="4">
    <source>
        <dbReference type="ARBA" id="ARBA00022692"/>
    </source>
</evidence>
<dbReference type="FunFam" id="1.20.1250.20:FF:000177">
    <property type="entry name" value="proton myo-inositol cotransporter isoform X1"/>
    <property type="match status" value="1"/>
</dbReference>
<keyword evidence="6 9" id="KW-0472">Membrane</keyword>
<proteinExistence type="inferred from homology"/>
<feature type="transmembrane region" description="Helical" evidence="9">
    <location>
        <begin position="357"/>
        <end position="375"/>
    </location>
</feature>
<feature type="transmembrane region" description="Helical" evidence="9">
    <location>
        <begin position="327"/>
        <end position="350"/>
    </location>
</feature>
<feature type="transmembrane region" description="Helical" evidence="9">
    <location>
        <begin position="85"/>
        <end position="104"/>
    </location>
</feature>
<evidence type="ECO:0000256" key="3">
    <source>
        <dbReference type="ARBA" id="ARBA00022448"/>
    </source>
</evidence>
<evidence type="ECO:0000256" key="9">
    <source>
        <dbReference type="SAM" id="Phobius"/>
    </source>
</evidence>
<evidence type="ECO:0000259" key="10">
    <source>
        <dbReference type="PROSITE" id="PS50850"/>
    </source>
</evidence>